<keyword evidence="3" id="KW-1185">Reference proteome</keyword>
<organism evidence="2 3">
    <name type="scientific">Megalurothrips usitatus</name>
    <name type="common">bean blossom thrips</name>
    <dbReference type="NCBI Taxonomy" id="439358"/>
    <lineage>
        <taxon>Eukaryota</taxon>
        <taxon>Metazoa</taxon>
        <taxon>Ecdysozoa</taxon>
        <taxon>Arthropoda</taxon>
        <taxon>Hexapoda</taxon>
        <taxon>Insecta</taxon>
        <taxon>Pterygota</taxon>
        <taxon>Neoptera</taxon>
        <taxon>Paraneoptera</taxon>
        <taxon>Thysanoptera</taxon>
        <taxon>Terebrantia</taxon>
        <taxon>Thripoidea</taxon>
        <taxon>Thripidae</taxon>
        <taxon>Megalurothrips</taxon>
    </lineage>
</organism>
<dbReference type="EMBL" id="JAPTSV010000786">
    <property type="protein sequence ID" value="KAJ1519102.1"/>
    <property type="molecule type" value="Genomic_DNA"/>
</dbReference>
<reference evidence="2" key="1">
    <citation type="submission" date="2022-12" db="EMBL/GenBank/DDBJ databases">
        <title>Chromosome-level genome assembly of the bean flower thrips Megalurothrips usitatus.</title>
        <authorList>
            <person name="Ma L."/>
            <person name="Liu Q."/>
            <person name="Li H."/>
            <person name="Cai W."/>
        </authorList>
    </citation>
    <scope>NUCLEOTIDE SEQUENCE</scope>
    <source>
        <strain evidence="2">Cailab_2022a</strain>
    </source>
</reference>
<comment type="caution">
    <text evidence="2">The sequence shown here is derived from an EMBL/GenBank/DDBJ whole genome shotgun (WGS) entry which is preliminary data.</text>
</comment>
<protein>
    <submittedName>
        <fullName evidence="2">Uncharacterized protein</fullName>
    </submittedName>
</protein>
<evidence type="ECO:0000313" key="2">
    <source>
        <dbReference type="EMBL" id="KAJ1519102.1"/>
    </source>
</evidence>
<keyword evidence="1" id="KW-0732">Signal</keyword>
<proteinExistence type="predicted"/>
<accession>A0AAV7X3G4</accession>
<sequence length="98" mass="10707">MRFNVVLGCCMLVMLQSCIPETTAAGVLQCYTQMKAKYGKIVETCHNKVGENGKISAFDYKNVMYGCFQDNNAKNADAMLSTLCKCLDNCGCHGGCDK</sequence>
<dbReference type="PROSITE" id="PS51257">
    <property type="entry name" value="PROKAR_LIPOPROTEIN"/>
    <property type="match status" value="1"/>
</dbReference>
<evidence type="ECO:0000256" key="1">
    <source>
        <dbReference type="SAM" id="SignalP"/>
    </source>
</evidence>
<feature type="signal peptide" evidence="1">
    <location>
        <begin position="1"/>
        <end position="24"/>
    </location>
</feature>
<name>A0AAV7X3G4_9NEOP</name>
<evidence type="ECO:0000313" key="3">
    <source>
        <dbReference type="Proteomes" id="UP001075354"/>
    </source>
</evidence>
<feature type="chain" id="PRO_5043608455" evidence="1">
    <location>
        <begin position="25"/>
        <end position="98"/>
    </location>
</feature>
<dbReference type="Proteomes" id="UP001075354">
    <property type="component" value="Unassembled WGS sequence"/>
</dbReference>
<dbReference type="AlphaFoldDB" id="A0AAV7X3G4"/>
<gene>
    <name evidence="2" type="ORF">ONE63_011343</name>
</gene>